<reference evidence="1 2" key="1">
    <citation type="submission" date="2018-06" db="EMBL/GenBank/DDBJ databases">
        <title>Lujinxingia sediminis gen. nov. sp. nov., a new facultative anaerobic member of the class Deltaproteobacteria, and proposal of Lujinxingaceae fam. nov.</title>
        <authorList>
            <person name="Guo L.-Y."/>
            <person name="Li C.-M."/>
            <person name="Wang S."/>
            <person name="Du Z.-J."/>
        </authorList>
    </citation>
    <scope>NUCLEOTIDE SEQUENCE [LARGE SCALE GENOMIC DNA]</scope>
    <source>
        <strain evidence="1 2">FA350</strain>
    </source>
</reference>
<accession>A0A2Z4FMM1</accession>
<dbReference type="AlphaFoldDB" id="A0A2Z4FMM1"/>
<dbReference type="EMBL" id="CP030032">
    <property type="protein sequence ID" value="AWV90080.1"/>
    <property type="molecule type" value="Genomic_DNA"/>
</dbReference>
<proteinExistence type="predicted"/>
<dbReference type="OrthoDB" id="5381258at2"/>
<evidence type="ECO:0000313" key="2">
    <source>
        <dbReference type="Proteomes" id="UP000249799"/>
    </source>
</evidence>
<evidence type="ECO:0000313" key="1">
    <source>
        <dbReference type="EMBL" id="AWV90080.1"/>
    </source>
</evidence>
<organism evidence="1 2">
    <name type="scientific">Bradymonas sediminis</name>
    <dbReference type="NCBI Taxonomy" id="1548548"/>
    <lineage>
        <taxon>Bacteria</taxon>
        <taxon>Deltaproteobacteria</taxon>
        <taxon>Bradymonadales</taxon>
        <taxon>Bradymonadaceae</taxon>
        <taxon>Bradymonas</taxon>
    </lineage>
</organism>
<protein>
    <submittedName>
        <fullName evidence="1">Uncharacterized protein</fullName>
    </submittedName>
</protein>
<dbReference type="KEGG" id="bsed:DN745_12335"/>
<gene>
    <name evidence="1" type="ORF">DN745_12335</name>
</gene>
<keyword evidence="2" id="KW-1185">Reference proteome</keyword>
<name>A0A2Z4FMM1_9DELT</name>
<dbReference type="RefSeq" id="WP_111335255.1">
    <property type="nucleotide sequence ID" value="NZ_CP030032.1"/>
</dbReference>
<sequence>MIVFPKRSFCIFVCLVSFMAPGALSAQEAPVEAASAAAPTPTANQDAPEGWAILERALDALAESDEKAARSALEELAAQYPEHPASRLSADALATLQARALQKPKASHHIGRNGEEETNAARAELVAFQTVHGIALGAEFCSALECDDARLYTTMLAVGGGAGLGLSLLASDGGVTPGFATLINSGTLWGAFNGAMLSNALNSGDDIAAFMAPAQLAGIGVSALLWNQLSPTAGEVSVANSGGIWLGTLTALGQLAVNHDSNSDAIIWSILGMADLGIVGGALLSQYEPMTRGRALVIDTGGVLGGLVGMGTYVLINPEFNEPTGFALSTMAGIVAGLGTSAYLTRHWDAPDNGQISASWGIAPTEEGAVLSLSGQF</sequence>
<dbReference type="Proteomes" id="UP000249799">
    <property type="component" value="Chromosome"/>
</dbReference>